<proteinExistence type="predicted"/>
<dbReference type="AlphaFoldDB" id="A0A2S4MCW7"/>
<dbReference type="EMBL" id="PQFZ01000005">
    <property type="protein sequence ID" value="POR52564.1"/>
    <property type="molecule type" value="Genomic_DNA"/>
</dbReference>
<accession>A0A2S4MCW7</accession>
<dbReference type="RefSeq" id="WP_146055895.1">
    <property type="nucleotide sequence ID" value="NZ_PQFZ01000005.1"/>
</dbReference>
<dbReference type="Pfam" id="PF18166">
    <property type="entry name" value="pP_pnuc_2"/>
    <property type="match status" value="1"/>
</dbReference>
<comment type="caution">
    <text evidence="3">The sequence shown here is derived from an EMBL/GenBank/DDBJ whole genome shotgun (WGS) entry which is preliminary data.</text>
</comment>
<evidence type="ECO:0000313" key="3">
    <source>
        <dbReference type="EMBL" id="POR52564.1"/>
    </source>
</evidence>
<dbReference type="Proteomes" id="UP000236919">
    <property type="component" value="Unassembled WGS sequence"/>
</dbReference>
<evidence type="ECO:0000313" key="4">
    <source>
        <dbReference type="Proteomes" id="UP000236919"/>
    </source>
</evidence>
<gene>
    <name evidence="3" type="ORF">CYD53_105229</name>
</gene>
<name>A0A2S4MCW7_9HYPH</name>
<sequence length="304" mass="33479">MNGQSKLKAVKSLKGSPVSSLTVVTWSSLRAQRKALRAERPNDQFMALVLKGAFRVGRDKENPIRGNLFAAALRELVTHVLHTLAPDDELKRCEWYAQEKDTTGPTRAQRATYISQGGLLPKFVEEELSLDPKATIKPLTDAMSKLNAVTHVKSETVLNDSRKVLNLGAASLEALLNLFESARECRAAVAHKLADHVDQAVLDRLIGDVVQELDELSTHTIVDEHQSEHLSVIEIGAREVKFEVQGTVFVTLQYGSGSDRRRGDGAEIDDAFPYRATVTSKAIAPTVFATEAVDIRVDNSSFYE</sequence>
<dbReference type="InterPro" id="IPR041584">
    <property type="entry name" value="Put_pPIWI_pnuc_2"/>
</dbReference>
<organism evidence="3 4">
    <name type="scientific">Bosea psychrotolerans</name>
    <dbReference type="NCBI Taxonomy" id="1871628"/>
    <lineage>
        <taxon>Bacteria</taxon>
        <taxon>Pseudomonadati</taxon>
        <taxon>Pseudomonadota</taxon>
        <taxon>Alphaproteobacteria</taxon>
        <taxon>Hyphomicrobiales</taxon>
        <taxon>Boseaceae</taxon>
        <taxon>Bosea</taxon>
    </lineage>
</organism>
<keyword evidence="4" id="KW-1185">Reference proteome</keyword>
<protein>
    <submittedName>
        <fullName evidence="3">Uncharacterized protein</fullName>
    </submittedName>
</protein>
<dbReference type="Pfam" id="PF18165">
    <property type="entry name" value="pP_pnuc_1"/>
    <property type="match status" value="1"/>
</dbReference>
<evidence type="ECO:0000259" key="2">
    <source>
        <dbReference type="Pfam" id="PF18166"/>
    </source>
</evidence>
<feature type="domain" description="Predicted pPIWI-associating nuclease" evidence="1">
    <location>
        <begin position="43"/>
        <end position="174"/>
    </location>
</feature>
<evidence type="ECO:0000259" key="1">
    <source>
        <dbReference type="Pfam" id="PF18165"/>
    </source>
</evidence>
<dbReference type="OrthoDB" id="712022at2"/>
<reference evidence="3 4" key="1">
    <citation type="submission" date="2018-01" db="EMBL/GenBank/DDBJ databases">
        <title>Genomic Encyclopedia of Type Strains, Phase III (KMG-III): the genomes of soil and plant-associated and newly described type strains.</title>
        <authorList>
            <person name="Whitman W."/>
        </authorList>
    </citation>
    <scope>NUCLEOTIDE SEQUENCE [LARGE SCALE GENOMIC DNA]</scope>
    <source>
        <strain evidence="3 4">1131</strain>
    </source>
</reference>
<feature type="domain" description="Predicted pPIWI-associating nuclease group 2" evidence="2">
    <location>
        <begin position="183"/>
        <end position="303"/>
    </location>
</feature>
<dbReference type="InterPro" id="IPR040556">
    <property type="entry name" value="pP_pnuc_1"/>
</dbReference>